<keyword evidence="4 6" id="KW-0378">Hydrolase</keyword>
<evidence type="ECO:0000256" key="4">
    <source>
        <dbReference type="ARBA" id="ARBA00022801"/>
    </source>
</evidence>
<dbReference type="GO" id="GO:0001682">
    <property type="term" value="P:tRNA 5'-leader removal"/>
    <property type="evidence" value="ECO:0007669"/>
    <property type="project" value="UniProtKB-UniRule"/>
</dbReference>
<sequence>MPHYFCSNQNSKQAISSLKNSFEFNVLFKDGVRLNHDNICIHAISLNKLKYKLQHSRKYNRDLCGNVLLGFSINKKVAKSVKRNLIRRRIKAIFLYLSREMSIRNTAFALVCRKGILEWDFHSLKQHIIRSIHKIKKLLTNPNKRHMSTYAYRQDTNKQDSK</sequence>
<dbReference type="PANTHER" id="PTHR33992">
    <property type="entry name" value="RIBONUCLEASE P PROTEIN COMPONENT"/>
    <property type="match status" value="1"/>
</dbReference>
<evidence type="ECO:0000256" key="1">
    <source>
        <dbReference type="ARBA" id="ARBA00022694"/>
    </source>
</evidence>
<evidence type="ECO:0000313" key="9">
    <source>
        <dbReference type="EMBL" id="TLE00630.1"/>
    </source>
</evidence>
<evidence type="ECO:0000313" key="11">
    <source>
        <dbReference type="Proteomes" id="UP000255139"/>
    </source>
</evidence>
<evidence type="ECO:0000313" key="8">
    <source>
        <dbReference type="EMBL" id="STQ85648.1"/>
    </source>
</evidence>
<dbReference type="OrthoDB" id="9810867at2"/>
<dbReference type="RefSeq" id="WP_052089563.1">
    <property type="nucleotide sequence ID" value="NZ_FZML01000015.1"/>
</dbReference>
<dbReference type="PANTHER" id="PTHR33992:SF1">
    <property type="entry name" value="RIBONUCLEASE P PROTEIN COMPONENT"/>
    <property type="match status" value="1"/>
</dbReference>
<dbReference type="InterPro" id="IPR020568">
    <property type="entry name" value="Ribosomal_Su5_D2-typ_SF"/>
</dbReference>
<dbReference type="GO" id="GO:0042781">
    <property type="term" value="F:3'-tRNA processing endoribonuclease activity"/>
    <property type="evidence" value="ECO:0007669"/>
    <property type="project" value="TreeGrafter"/>
</dbReference>
<proteinExistence type="inferred from homology"/>
<gene>
    <name evidence="6 9" type="primary">rnpA</name>
    <name evidence="9" type="ORF">LS73_004270</name>
    <name evidence="8" type="ORF">NCTC12714_00434</name>
</gene>
<evidence type="ECO:0000313" key="10">
    <source>
        <dbReference type="Proteomes" id="UP000029922"/>
    </source>
</evidence>
<comment type="catalytic activity">
    <reaction evidence="6">
        <text>Endonucleolytic cleavage of RNA, removing 5'-extranucleotides from tRNA precursor.</text>
        <dbReference type="EC" id="3.1.26.5"/>
    </reaction>
</comment>
<evidence type="ECO:0000256" key="7">
    <source>
        <dbReference type="NCBIfam" id="TIGR00188"/>
    </source>
</evidence>
<dbReference type="HAMAP" id="MF_00227">
    <property type="entry name" value="RNase_P"/>
    <property type="match status" value="1"/>
</dbReference>
<dbReference type="EC" id="3.1.26.5" evidence="6 7"/>
<accession>A0A377PRN6</accession>
<name>A0A377PRN6_9HELI</name>
<evidence type="ECO:0000256" key="5">
    <source>
        <dbReference type="ARBA" id="ARBA00022884"/>
    </source>
</evidence>
<dbReference type="GO" id="GO:0004526">
    <property type="term" value="F:ribonuclease P activity"/>
    <property type="evidence" value="ECO:0007669"/>
    <property type="project" value="UniProtKB-UniRule"/>
</dbReference>
<dbReference type="Gene3D" id="3.30.230.10">
    <property type="match status" value="1"/>
</dbReference>
<comment type="subunit">
    <text evidence="6">Consists of a catalytic RNA component (M1 or rnpB) and a protein subunit.</text>
</comment>
<keyword evidence="2 6" id="KW-0540">Nuclease</keyword>
<dbReference type="EMBL" id="UGJE01000002">
    <property type="protein sequence ID" value="STQ85648.1"/>
    <property type="molecule type" value="Genomic_DNA"/>
</dbReference>
<dbReference type="InterPro" id="IPR000100">
    <property type="entry name" value="RNase_P"/>
</dbReference>
<dbReference type="AlphaFoldDB" id="A0A377PRN6"/>
<reference evidence="9 10" key="1">
    <citation type="journal article" date="2014" name="Genome Announc.">
        <title>Draft genome sequences of eight enterohepatic helicobacter species isolated from both laboratory and wild rodents.</title>
        <authorList>
            <person name="Sheh A."/>
            <person name="Shen Z."/>
            <person name="Fox J.G."/>
        </authorList>
    </citation>
    <scope>NUCLEOTIDE SEQUENCE [LARGE SCALE GENOMIC DNA]</scope>
    <source>
        <strain evidence="9 10">ST1</strain>
    </source>
</reference>
<dbReference type="InterPro" id="IPR014721">
    <property type="entry name" value="Ribsml_uS5_D2-typ_fold_subgr"/>
</dbReference>
<keyword evidence="1 6" id="KW-0819">tRNA processing</keyword>
<evidence type="ECO:0000256" key="3">
    <source>
        <dbReference type="ARBA" id="ARBA00022759"/>
    </source>
</evidence>
<evidence type="ECO:0000256" key="6">
    <source>
        <dbReference type="HAMAP-Rule" id="MF_00227"/>
    </source>
</evidence>
<protein>
    <recommendedName>
        <fullName evidence="6 7">Ribonuclease P protein component</fullName>
        <shortName evidence="6">RNase P protein</shortName>
        <shortName evidence="6">RNaseP protein</shortName>
        <ecNumber evidence="6 7">3.1.26.5</ecNumber>
    </recommendedName>
    <alternativeName>
        <fullName evidence="6">Protein C5</fullName>
    </alternativeName>
</protein>
<reference evidence="8 11" key="2">
    <citation type="submission" date="2018-06" db="EMBL/GenBank/DDBJ databases">
        <authorList>
            <consortium name="Pathogen Informatics"/>
            <person name="Doyle S."/>
        </authorList>
    </citation>
    <scope>NUCLEOTIDE SEQUENCE [LARGE SCALE GENOMIC DNA]</scope>
    <source>
        <strain evidence="8 11">NCTC12714</strain>
    </source>
</reference>
<dbReference type="SUPFAM" id="SSF54211">
    <property type="entry name" value="Ribosomal protein S5 domain 2-like"/>
    <property type="match status" value="1"/>
</dbReference>
<dbReference type="NCBIfam" id="TIGR00188">
    <property type="entry name" value="rnpA"/>
    <property type="match status" value="1"/>
</dbReference>
<organism evidence="8 11">
    <name type="scientific">Helicobacter muridarum</name>
    <dbReference type="NCBI Taxonomy" id="216"/>
    <lineage>
        <taxon>Bacteria</taxon>
        <taxon>Pseudomonadati</taxon>
        <taxon>Campylobacterota</taxon>
        <taxon>Epsilonproteobacteria</taxon>
        <taxon>Campylobacterales</taxon>
        <taxon>Helicobacteraceae</taxon>
        <taxon>Helicobacter</taxon>
    </lineage>
</organism>
<dbReference type="Pfam" id="PF00825">
    <property type="entry name" value="Ribonuclease_P"/>
    <property type="match status" value="1"/>
</dbReference>
<comment type="function">
    <text evidence="6">RNaseP catalyzes the removal of the 5'-leader sequence from pre-tRNA to produce the mature 5'-terminus. It can also cleave other RNA substrates such as 4.5S RNA. The protein component plays an auxiliary but essential role in vivo by binding to the 5'-leader sequence and broadening the substrate specificity of the ribozyme.</text>
</comment>
<dbReference type="EMBL" id="JRPD02000006">
    <property type="protein sequence ID" value="TLE00630.1"/>
    <property type="molecule type" value="Genomic_DNA"/>
</dbReference>
<dbReference type="Proteomes" id="UP000029922">
    <property type="component" value="Unassembled WGS sequence"/>
</dbReference>
<keyword evidence="3 6" id="KW-0255">Endonuclease</keyword>
<dbReference type="GO" id="GO:0030677">
    <property type="term" value="C:ribonuclease P complex"/>
    <property type="evidence" value="ECO:0007669"/>
    <property type="project" value="TreeGrafter"/>
</dbReference>
<dbReference type="GO" id="GO:0000049">
    <property type="term" value="F:tRNA binding"/>
    <property type="evidence" value="ECO:0007669"/>
    <property type="project" value="UniProtKB-UniRule"/>
</dbReference>
<comment type="similarity">
    <text evidence="6">Belongs to the RnpA family.</text>
</comment>
<evidence type="ECO:0000256" key="2">
    <source>
        <dbReference type="ARBA" id="ARBA00022722"/>
    </source>
</evidence>
<dbReference type="Proteomes" id="UP000255139">
    <property type="component" value="Unassembled WGS sequence"/>
</dbReference>
<keyword evidence="11" id="KW-1185">Reference proteome</keyword>
<keyword evidence="5 6" id="KW-0694">RNA-binding</keyword>